<dbReference type="InParanoid" id="A0A2S8SVC4"/>
<comment type="similarity">
    <text evidence="3 15">Belongs to the anthranilate synthase component I family.</text>
</comment>
<dbReference type="AlphaFoldDB" id="A0A2S8SVC4"/>
<dbReference type="SUPFAM" id="SSF56322">
    <property type="entry name" value="ADC synthase"/>
    <property type="match status" value="1"/>
</dbReference>
<evidence type="ECO:0000256" key="13">
    <source>
        <dbReference type="ARBA" id="ARBA00025634"/>
    </source>
</evidence>
<accession>A0A2S8SVC4</accession>
<comment type="function">
    <text evidence="13 15">Part of a heterotetrameric complex that catalyzes the two-step biosynthesis of anthranilate, an intermediate in the biosynthesis of L-tryptophan. In the first step, the glutamine-binding beta subunit (TrpG) of anthranilate synthase (AS) provides the glutamine amidotransferase activity which generates ammonia as a substrate that, along with chorismate, is used in the second step, catalyzed by the large alpha subunit of AS (TrpE) to produce anthranilate. In the absence of TrpG, TrpE can synthesize anthranilate directly from chorismate and high concentrations of ammonia.</text>
</comment>
<dbReference type="GO" id="GO:0000162">
    <property type="term" value="P:L-tryptophan biosynthetic process"/>
    <property type="evidence" value="ECO:0007669"/>
    <property type="project" value="UniProtKB-UniPathway"/>
</dbReference>
<evidence type="ECO:0000256" key="11">
    <source>
        <dbReference type="ARBA" id="ARBA00023141"/>
    </source>
</evidence>
<evidence type="ECO:0000256" key="15">
    <source>
        <dbReference type="RuleBase" id="RU364045"/>
    </source>
</evidence>
<dbReference type="GO" id="GO:0004049">
    <property type="term" value="F:anthranilate synthase activity"/>
    <property type="evidence" value="ECO:0007669"/>
    <property type="project" value="UniProtKB-EC"/>
</dbReference>
<dbReference type="PANTHER" id="PTHR11236">
    <property type="entry name" value="AMINOBENZOATE/ANTHRANILATE SYNTHASE"/>
    <property type="match status" value="1"/>
</dbReference>
<keyword evidence="11 15" id="KW-0057">Aromatic amino acid biosynthesis</keyword>
<feature type="domain" description="Chorismate-utilising enzyme C-terminal" evidence="16">
    <location>
        <begin position="233"/>
        <end position="489"/>
    </location>
</feature>
<name>A0A2S8SVC4_9BACT</name>
<comment type="subunit">
    <text evidence="4 15">Heterotetramer consisting of two non-identical subunits: a beta subunit (TrpG) and a large alpha subunit (TrpE).</text>
</comment>
<evidence type="ECO:0000256" key="7">
    <source>
        <dbReference type="ARBA" id="ARBA00022605"/>
    </source>
</evidence>
<evidence type="ECO:0000313" key="19">
    <source>
        <dbReference type="Proteomes" id="UP000237684"/>
    </source>
</evidence>
<dbReference type="UniPathway" id="UPA00035">
    <property type="reaction ID" value="UER00040"/>
</dbReference>
<evidence type="ECO:0000256" key="10">
    <source>
        <dbReference type="ARBA" id="ARBA00022842"/>
    </source>
</evidence>
<dbReference type="InterPro" id="IPR005801">
    <property type="entry name" value="ADC_synthase"/>
</dbReference>
<dbReference type="RefSeq" id="WP_202973437.1">
    <property type="nucleotide sequence ID" value="NZ_NIGF01000003.1"/>
</dbReference>
<evidence type="ECO:0000256" key="9">
    <source>
        <dbReference type="ARBA" id="ARBA00022822"/>
    </source>
</evidence>
<dbReference type="InterPro" id="IPR019999">
    <property type="entry name" value="Anth_synth_I-like"/>
</dbReference>
<comment type="cofactor">
    <cofactor evidence="1 15">
        <name>Mg(2+)</name>
        <dbReference type="ChEBI" id="CHEBI:18420"/>
    </cofactor>
</comment>
<evidence type="ECO:0000256" key="3">
    <source>
        <dbReference type="ARBA" id="ARBA00009562"/>
    </source>
</evidence>
<sequence>MSFPQTIPSRDEFLELATRGNLIPVRVEVLADLETPVSAFLKLRAAFGDGDCFLLESVEGGENVARYSFLGASSRGFLKCKNREVVLNLDGEEKCFDLTKNEDPLHVLESVMADFRFVDVPGLPRFCGGAVGFLGWEMVRFFEKLPAAPPDDRDIPDCHFLFTDTILVFDAVRHTVTILNNAKIEGDAGAAYDLAGQKIERVLRALREEIAVGTLLPVFEPTEPEPKSNFASRAAFESAVSQCIEYIHAGDCVQVVPSQRFSVPLDGAAPFEVYRALRHISPAPYMVFLSLDETQLVAASPEILVTEDKGLILSRPLAGTRKRGANSEEDAVLEAELLADPKEIAEHVMLVDLARNDLGRVCEYGSVRAIPEKLMRVERFSHVMHITSDVVGKLRADKTAYDVLRATFPAGTLSGAPKVRAMQIIDELEPTQRGPYGGAMGYFSFNGNMDTCITLRTIVVKDGIAHVQAGGGVVADSVPANEYEETRNKARAALRAIELAKNAAKQS</sequence>
<evidence type="ECO:0000256" key="12">
    <source>
        <dbReference type="ARBA" id="ARBA00023239"/>
    </source>
</evidence>
<dbReference type="PRINTS" id="PR00095">
    <property type="entry name" value="ANTSNTHASEI"/>
</dbReference>
<evidence type="ECO:0000259" key="17">
    <source>
        <dbReference type="Pfam" id="PF04715"/>
    </source>
</evidence>
<protein>
    <recommendedName>
        <fullName evidence="6 15">Anthranilate synthase component 1</fullName>
        <ecNumber evidence="5 15">4.1.3.27</ecNumber>
    </recommendedName>
</protein>
<feature type="domain" description="Anthranilate synthase component I N-terminal" evidence="17">
    <location>
        <begin position="32"/>
        <end position="178"/>
    </location>
</feature>
<evidence type="ECO:0000256" key="6">
    <source>
        <dbReference type="ARBA" id="ARBA00020653"/>
    </source>
</evidence>
<dbReference type="PANTHER" id="PTHR11236:SF48">
    <property type="entry name" value="ISOCHORISMATE SYNTHASE MENF"/>
    <property type="match status" value="1"/>
</dbReference>
<comment type="caution">
    <text evidence="18">The sequence shown here is derived from an EMBL/GenBank/DDBJ whole genome shotgun (WGS) entry which is preliminary data.</text>
</comment>
<comment type="pathway">
    <text evidence="2 15">Amino-acid biosynthesis; L-tryptophan biosynthesis; L-tryptophan from chorismate: step 1/5.</text>
</comment>
<reference evidence="18 19" key="1">
    <citation type="journal article" date="2018" name="Syst. Appl. Microbiol.">
        <title>Abditibacterium utsteinense sp. nov., the first cultivated member of candidate phylum FBP, isolated from ice-free Antarctic soil samples.</title>
        <authorList>
            <person name="Tahon G."/>
            <person name="Tytgat B."/>
            <person name="Lebbe L."/>
            <person name="Carlier A."/>
            <person name="Willems A."/>
        </authorList>
    </citation>
    <scope>NUCLEOTIDE SEQUENCE [LARGE SCALE GENOMIC DNA]</scope>
    <source>
        <strain evidence="18 19">LMG 29911</strain>
    </source>
</reference>
<evidence type="ECO:0000256" key="14">
    <source>
        <dbReference type="ARBA" id="ARBA00047683"/>
    </source>
</evidence>
<evidence type="ECO:0000313" key="18">
    <source>
        <dbReference type="EMBL" id="PQV64752.1"/>
    </source>
</evidence>
<dbReference type="InterPro" id="IPR006805">
    <property type="entry name" value="Anth_synth_I_N"/>
</dbReference>
<keyword evidence="12 15" id="KW-0456">Lyase</keyword>
<gene>
    <name evidence="15" type="primary">trpE</name>
    <name evidence="18" type="ORF">B1R32_10319</name>
</gene>
<evidence type="ECO:0000256" key="1">
    <source>
        <dbReference type="ARBA" id="ARBA00001946"/>
    </source>
</evidence>
<evidence type="ECO:0000256" key="2">
    <source>
        <dbReference type="ARBA" id="ARBA00004873"/>
    </source>
</evidence>
<dbReference type="Gene3D" id="3.60.120.10">
    <property type="entry name" value="Anthranilate synthase"/>
    <property type="match status" value="1"/>
</dbReference>
<evidence type="ECO:0000259" key="16">
    <source>
        <dbReference type="Pfam" id="PF00425"/>
    </source>
</evidence>
<dbReference type="EC" id="4.1.3.27" evidence="5 15"/>
<evidence type="ECO:0000256" key="5">
    <source>
        <dbReference type="ARBA" id="ARBA00012266"/>
    </source>
</evidence>
<keyword evidence="7 15" id="KW-0028">Amino-acid biosynthesis</keyword>
<dbReference type="FunCoup" id="A0A2S8SVC4">
    <property type="interactions" value="268"/>
</dbReference>
<evidence type="ECO:0000256" key="8">
    <source>
        <dbReference type="ARBA" id="ARBA00022723"/>
    </source>
</evidence>
<dbReference type="NCBIfam" id="TIGR00564">
    <property type="entry name" value="trpE_most"/>
    <property type="match status" value="1"/>
</dbReference>
<comment type="catalytic activity">
    <reaction evidence="14 15">
        <text>chorismate + L-glutamine = anthranilate + pyruvate + L-glutamate + H(+)</text>
        <dbReference type="Rhea" id="RHEA:21732"/>
        <dbReference type="ChEBI" id="CHEBI:15361"/>
        <dbReference type="ChEBI" id="CHEBI:15378"/>
        <dbReference type="ChEBI" id="CHEBI:16567"/>
        <dbReference type="ChEBI" id="CHEBI:29748"/>
        <dbReference type="ChEBI" id="CHEBI:29985"/>
        <dbReference type="ChEBI" id="CHEBI:58359"/>
        <dbReference type="EC" id="4.1.3.27"/>
    </reaction>
</comment>
<dbReference type="Pfam" id="PF00425">
    <property type="entry name" value="Chorismate_bind"/>
    <property type="match status" value="1"/>
</dbReference>
<dbReference type="Pfam" id="PF04715">
    <property type="entry name" value="Anth_synt_I_N"/>
    <property type="match status" value="1"/>
</dbReference>
<dbReference type="GO" id="GO:0046872">
    <property type="term" value="F:metal ion binding"/>
    <property type="evidence" value="ECO:0007669"/>
    <property type="project" value="UniProtKB-KW"/>
</dbReference>
<keyword evidence="10 15" id="KW-0460">Magnesium</keyword>
<proteinExistence type="inferred from homology"/>
<keyword evidence="9 15" id="KW-0822">Tryptophan biosynthesis</keyword>
<dbReference type="Proteomes" id="UP000237684">
    <property type="component" value="Unassembled WGS sequence"/>
</dbReference>
<dbReference type="InterPro" id="IPR015890">
    <property type="entry name" value="Chorismate_C"/>
</dbReference>
<keyword evidence="8 15" id="KW-0479">Metal-binding</keyword>
<evidence type="ECO:0000256" key="4">
    <source>
        <dbReference type="ARBA" id="ARBA00011575"/>
    </source>
</evidence>
<keyword evidence="19" id="KW-1185">Reference proteome</keyword>
<dbReference type="InterPro" id="IPR005256">
    <property type="entry name" value="Anth_synth_I_PabB"/>
</dbReference>
<dbReference type="EMBL" id="NIGF01000003">
    <property type="protein sequence ID" value="PQV64752.1"/>
    <property type="molecule type" value="Genomic_DNA"/>
</dbReference>
<organism evidence="18 19">
    <name type="scientific">Abditibacterium utsteinense</name>
    <dbReference type="NCBI Taxonomy" id="1960156"/>
    <lineage>
        <taxon>Bacteria</taxon>
        <taxon>Pseudomonadati</taxon>
        <taxon>Abditibacteriota</taxon>
        <taxon>Abditibacteriia</taxon>
        <taxon>Abditibacteriales</taxon>
        <taxon>Abditibacteriaceae</taxon>
        <taxon>Abditibacterium</taxon>
    </lineage>
</organism>